<keyword evidence="1" id="KW-0812">Transmembrane</keyword>
<sequence>MLDVIHPLLPQLETDHNAYLRGSVTGYNIAVACLPSGVYGTTPAAIVLAHMLLMVGIGGGVPSKNRDIRLGDVVVSMSTETSGGVIQYDYGKTLSDGCLHRTGSLNKPPYYLLTAISKFILLGIWFNSAKGVEYILNNS</sequence>
<feature type="transmembrane region" description="Helical" evidence="1">
    <location>
        <begin position="44"/>
        <end position="61"/>
    </location>
</feature>
<feature type="transmembrane region" description="Helical" evidence="1">
    <location>
        <begin position="110"/>
        <end position="129"/>
    </location>
</feature>
<evidence type="ECO:0000256" key="1">
    <source>
        <dbReference type="SAM" id="Phobius"/>
    </source>
</evidence>
<evidence type="ECO:0000313" key="3">
    <source>
        <dbReference type="Proteomes" id="UP001610334"/>
    </source>
</evidence>
<dbReference type="PANTHER" id="PTHR46082">
    <property type="entry name" value="ATP/GTP-BINDING PROTEIN-RELATED"/>
    <property type="match status" value="1"/>
</dbReference>
<comment type="caution">
    <text evidence="2">The sequence shown here is derived from an EMBL/GenBank/DDBJ whole genome shotgun (WGS) entry which is preliminary data.</text>
</comment>
<evidence type="ECO:0000313" key="2">
    <source>
        <dbReference type="EMBL" id="KAL2802599.1"/>
    </source>
</evidence>
<proteinExistence type="predicted"/>
<dbReference type="PANTHER" id="PTHR46082:SF11">
    <property type="entry name" value="AAA+ ATPASE DOMAIN-CONTAINING PROTEIN-RELATED"/>
    <property type="match status" value="1"/>
</dbReference>
<dbReference type="InterPro" id="IPR053137">
    <property type="entry name" value="NLR-like"/>
</dbReference>
<accession>A0ABR4GU43</accession>
<keyword evidence="1" id="KW-0472">Membrane</keyword>
<organism evidence="2 3">
    <name type="scientific">Aspergillus granulosus</name>
    <dbReference type="NCBI Taxonomy" id="176169"/>
    <lineage>
        <taxon>Eukaryota</taxon>
        <taxon>Fungi</taxon>
        <taxon>Dikarya</taxon>
        <taxon>Ascomycota</taxon>
        <taxon>Pezizomycotina</taxon>
        <taxon>Eurotiomycetes</taxon>
        <taxon>Eurotiomycetidae</taxon>
        <taxon>Eurotiales</taxon>
        <taxon>Aspergillaceae</taxon>
        <taxon>Aspergillus</taxon>
        <taxon>Aspergillus subgen. Nidulantes</taxon>
    </lineage>
</organism>
<evidence type="ECO:0008006" key="4">
    <source>
        <dbReference type="Google" id="ProtNLM"/>
    </source>
</evidence>
<keyword evidence="3" id="KW-1185">Reference proteome</keyword>
<protein>
    <recommendedName>
        <fullName evidence="4">Nucleoside phosphorylase domain-containing protein</fullName>
    </recommendedName>
</protein>
<dbReference type="Proteomes" id="UP001610334">
    <property type="component" value="Unassembled WGS sequence"/>
</dbReference>
<gene>
    <name evidence="2" type="ORF">BJX63DRAFT_437705</name>
</gene>
<reference evidence="2 3" key="1">
    <citation type="submission" date="2024-07" db="EMBL/GenBank/DDBJ databases">
        <title>Section-level genome sequencing and comparative genomics of Aspergillus sections Usti and Cavernicolus.</title>
        <authorList>
            <consortium name="Lawrence Berkeley National Laboratory"/>
            <person name="Nybo J.L."/>
            <person name="Vesth T.C."/>
            <person name="Theobald S."/>
            <person name="Frisvad J.C."/>
            <person name="Larsen T.O."/>
            <person name="Kjaerboelling I."/>
            <person name="Rothschild-Mancinelli K."/>
            <person name="Lyhne E.K."/>
            <person name="Kogle M.E."/>
            <person name="Barry K."/>
            <person name="Clum A."/>
            <person name="Na H."/>
            <person name="Ledsgaard L."/>
            <person name="Lin J."/>
            <person name="Lipzen A."/>
            <person name="Kuo A."/>
            <person name="Riley R."/>
            <person name="Mondo S."/>
            <person name="Labutti K."/>
            <person name="Haridas S."/>
            <person name="Pangalinan J."/>
            <person name="Salamov A.A."/>
            <person name="Simmons B.A."/>
            <person name="Magnuson J.K."/>
            <person name="Chen J."/>
            <person name="Drula E."/>
            <person name="Henrissat B."/>
            <person name="Wiebenga A."/>
            <person name="Lubbers R.J."/>
            <person name="Gomes A.C."/>
            <person name="Makela M.R."/>
            <person name="Stajich J."/>
            <person name="Grigoriev I.V."/>
            <person name="Mortensen U.H."/>
            <person name="De Vries R.P."/>
            <person name="Baker S.E."/>
            <person name="Andersen M.R."/>
        </authorList>
    </citation>
    <scope>NUCLEOTIDE SEQUENCE [LARGE SCALE GENOMIC DNA]</scope>
    <source>
        <strain evidence="2 3">CBS 588.65</strain>
    </source>
</reference>
<dbReference type="EMBL" id="JBFXLT010000173">
    <property type="protein sequence ID" value="KAL2802599.1"/>
    <property type="molecule type" value="Genomic_DNA"/>
</dbReference>
<name>A0ABR4GU43_9EURO</name>
<keyword evidence="1" id="KW-1133">Transmembrane helix</keyword>
<dbReference type="Gene3D" id="3.40.50.1580">
    <property type="entry name" value="Nucleoside phosphorylase domain"/>
    <property type="match status" value="1"/>
</dbReference>
<dbReference type="SUPFAM" id="SSF53167">
    <property type="entry name" value="Purine and uridine phosphorylases"/>
    <property type="match status" value="1"/>
</dbReference>
<dbReference type="InterPro" id="IPR035994">
    <property type="entry name" value="Nucleoside_phosphorylase_sf"/>
</dbReference>